<dbReference type="EMBL" id="LAZR01048787">
    <property type="protein sequence ID" value="KKK91132.1"/>
    <property type="molecule type" value="Genomic_DNA"/>
</dbReference>
<dbReference type="Gene3D" id="3.40.50.1000">
    <property type="entry name" value="HAD superfamily/HAD-like"/>
    <property type="match status" value="1"/>
</dbReference>
<dbReference type="AlphaFoldDB" id="A0A0F8ZBE1"/>
<comment type="caution">
    <text evidence="1">The sequence shown here is derived from an EMBL/GenBank/DDBJ whole genome shotgun (WGS) entry which is preliminary data.</text>
</comment>
<feature type="non-terminal residue" evidence="1">
    <location>
        <position position="1"/>
    </location>
</feature>
<dbReference type="GO" id="GO:0009264">
    <property type="term" value="P:deoxyribonucleotide catabolic process"/>
    <property type="evidence" value="ECO:0007669"/>
    <property type="project" value="InterPro"/>
</dbReference>
<sequence>ANIPYRQLSFVNDKTVIRADAIVDDRAENMLHGIHKKTFLFPANHNTGRVITSDDQLEAWNNILGGLNV</sequence>
<reference evidence="1" key="1">
    <citation type="journal article" date="2015" name="Nature">
        <title>Complex archaea that bridge the gap between prokaryotes and eukaryotes.</title>
        <authorList>
            <person name="Spang A."/>
            <person name="Saw J.H."/>
            <person name="Jorgensen S.L."/>
            <person name="Zaremba-Niedzwiedzka K."/>
            <person name="Martijn J."/>
            <person name="Lind A.E."/>
            <person name="van Eijk R."/>
            <person name="Schleper C."/>
            <person name="Guy L."/>
            <person name="Ettema T.J."/>
        </authorList>
    </citation>
    <scope>NUCLEOTIDE SEQUENCE</scope>
</reference>
<name>A0A0F8ZBE1_9ZZZZ</name>
<gene>
    <name evidence="1" type="ORF">LCGC14_2716000</name>
</gene>
<evidence type="ECO:0000313" key="1">
    <source>
        <dbReference type="EMBL" id="KKK91132.1"/>
    </source>
</evidence>
<proteinExistence type="predicted"/>
<dbReference type="Pfam" id="PF06941">
    <property type="entry name" value="NT5C"/>
    <property type="match status" value="1"/>
</dbReference>
<organism evidence="1">
    <name type="scientific">marine sediment metagenome</name>
    <dbReference type="NCBI Taxonomy" id="412755"/>
    <lineage>
        <taxon>unclassified sequences</taxon>
        <taxon>metagenomes</taxon>
        <taxon>ecological metagenomes</taxon>
    </lineage>
</organism>
<accession>A0A0F8ZBE1</accession>
<dbReference type="InterPro" id="IPR010708">
    <property type="entry name" value="5'(3')-deoxyribonucleotidase"/>
</dbReference>
<dbReference type="GO" id="GO:0008253">
    <property type="term" value="F:5'-nucleotidase activity"/>
    <property type="evidence" value="ECO:0007669"/>
    <property type="project" value="InterPro"/>
</dbReference>
<protein>
    <submittedName>
        <fullName evidence="1">Uncharacterized protein</fullName>
    </submittedName>
</protein>
<dbReference type="InterPro" id="IPR023214">
    <property type="entry name" value="HAD_sf"/>
</dbReference>